<organism evidence="2 3">
    <name type="scientific">Lupinus albus</name>
    <name type="common">White lupine</name>
    <name type="synonym">Lupinus termis</name>
    <dbReference type="NCBI Taxonomy" id="3870"/>
    <lineage>
        <taxon>Eukaryota</taxon>
        <taxon>Viridiplantae</taxon>
        <taxon>Streptophyta</taxon>
        <taxon>Embryophyta</taxon>
        <taxon>Tracheophyta</taxon>
        <taxon>Spermatophyta</taxon>
        <taxon>Magnoliopsida</taxon>
        <taxon>eudicotyledons</taxon>
        <taxon>Gunneridae</taxon>
        <taxon>Pentapetalae</taxon>
        <taxon>rosids</taxon>
        <taxon>fabids</taxon>
        <taxon>Fabales</taxon>
        <taxon>Fabaceae</taxon>
        <taxon>Papilionoideae</taxon>
        <taxon>50 kb inversion clade</taxon>
        <taxon>genistoids sensu lato</taxon>
        <taxon>core genistoids</taxon>
        <taxon>Genisteae</taxon>
        <taxon>Lupinus</taxon>
    </lineage>
</organism>
<sequence>MPTATGKTQNRVLRVKHEIHCELDIPVVMLTHKPPFQCDGESCTARNNDKTVSMMGVEPPCDGGAAVGGARPTFLPQGRVSKPTVTALPET</sequence>
<dbReference type="EMBL" id="WOCE01000019">
    <property type="protein sequence ID" value="KAE9592311.1"/>
    <property type="molecule type" value="Genomic_DNA"/>
</dbReference>
<evidence type="ECO:0000313" key="3">
    <source>
        <dbReference type="Proteomes" id="UP000447434"/>
    </source>
</evidence>
<evidence type="ECO:0000256" key="1">
    <source>
        <dbReference type="SAM" id="MobiDB-lite"/>
    </source>
</evidence>
<reference evidence="3" key="1">
    <citation type="journal article" date="2020" name="Nat. Commun.">
        <title>Genome sequence of the cluster root forming white lupin.</title>
        <authorList>
            <person name="Hufnagel B."/>
            <person name="Marques A."/>
            <person name="Soriano A."/>
            <person name="Marques L."/>
            <person name="Divol F."/>
            <person name="Doumas P."/>
            <person name="Sallet E."/>
            <person name="Mancinotti D."/>
            <person name="Carrere S."/>
            <person name="Marande W."/>
            <person name="Arribat S."/>
            <person name="Keller J."/>
            <person name="Huneau C."/>
            <person name="Blein T."/>
            <person name="Aime D."/>
            <person name="Laguerre M."/>
            <person name="Taylor J."/>
            <person name="Schubert V."/>
            <person name="Nelson M."/>
            <person name="Geu-Flores F."/>
            <person name="Crespi M."/>
            <person name="Gallardo-Guerrero K."/>
            <person name="Delaux P.-M."/>
            <person name="Salse J."/>
            <person name="Berges H."/>
            <person name="Guyot R."/>
            <person name="Gouzy J."/>
            <person name="Peret B."/>
        </authorList>
    </citation>
    <scope>NUCLEOTIDE SEQUENCE [LARGE SCALE GENOMIC DNA]</scope>
    <source>
        <strain evidence="3">cv. Amiga</strain>
    </source>
</reference>
<accession>A0A6A4NTG5</accession>
<dbReference type="Proteomes" id="UP000447434">
    <property type="component" value="Chromosome 19"/>
</dbReference>
<proteinExistence type="predicted"/>
<protein>
    <submittedName>
        <fullName evidence="2">Uncharacterized protein</fullName>
    </submittedName>
</protein>
<gene>
    <name evidence="2" type="ORF">Lalb_Chr19g0127971</name>
</gene>
<dbReference type="AlphaFoldDB" id="A0A6A4NTG5"/>
<keyword evidence="3" id="KW-1185">Reference proteome</keyword>
<comment type="caution">
    <text evidence="2">The sequence shown here is derived from an EMBL/GenBank/DDBJ whole genome shotgun (WGS) entry which is preliminary data.</text>
</comment>
<feature type="region of interest" description="Disordered" evidence="1">
    <location>
        <begin position="72"/>
        <end position="91"/>
    </location>
</feature>
<name>A0A6A4NTG5_LUPAL</name>
<evidence type="ECO:0000313" key="2">
    <source>
        <dbReference type="EMBL" id="KAE9592311.1"/>
    </source>
</evidence>